<evidence type="ECO:0000256" key="4">
    <source>
        <dbReference type="ARBA" id="ARBA00022705"/>
    </source>
</evidence>
<dbReference type="PANTHER" id="PTHR12087">
    <property type="entry name" value="ORIGIN RECOGNITION COMPLEX SUBUNIT 4"/>
    <property type="match status" value="1"/>
</dbReference>
<organism evidence="13 14">
    <name type="scientific">Vitis vinifera</name>
    <name type="common">Grape</name>
    <dbReference type="NCBI Taxonomy" id="29760"/>
    <lineage>
        <taxon>Eukaryota</taxon>
        <taxon>Viridiplantae</taxon>
        <taxon>Streptophyta</taxon>
        <taxon>Embryophyta</taxon>
        <taxon>Tracheophyta</taxon>
        <taxon>Spermatophyta</taxon>
        <taxon>Magnoliopsida</taxon>
        <taxon>eudicotyledons</taxon>
        <taxon>Gunneridae</taxon>
        <taxon>Pentapetalae</taxon>
        <taxon>rosids</taxon>
        <taxon>Vitales</taxon>
        <taxon>Vitaceae</taxon>
        <taxon>Viteae</taxon>
        <taxon>Vitis</taxon>
    </lineage>
</organism>
<dbReference type="SUPFAM" id="SSF52540">
    <property type="entry name" value="P-loop containing nucleoside triphosphate hydrolases"/>
    <property type="match status" value="1"/>
</dbReference>
<comment type="caution">
    <text evidence="13">The sequence shown here is derived from an EMBL/GenBank/DDBJ whole genome shotgun (WGS) entry which is preliminary data.</text>
</comment>
<feature type="transmembrane region" description="Helical" evidence="11">
    <location>
        <begin position="330"/>
        <end position="353"/>
    </location>
</feature>
<dbReference type="InterPro" id="IPR003959">
    <property type="entry name" value="ATPase_AAA_core"/>
</dbReference>
<evidence type="ECO:0000256" key="3">
    <source>
        <dbReference type="ARBA" id="ARBA00019083"/>
    </source>
</evidence>
<keyword evidence="6" id="KW-0067">ATP-binding</keyword>
<dbReference type="InterPro" id="IPR003593">
    <property type="entry name" value="AAA+_ATPase"/>
</dbReference>
<evidence type="ECO:0000256" key="6">
    <source>
        <dbReference type="ARBA" id="ARBA00022840"/>
    </source>
</evidence>
<evidence type="ECO:0000256" key="5">
    <source>
        <dbReference type="ARBA" id="ARBA00022741"/>
    </source>
</evidence>
<gene>
    <name evidence="13" type="primary">ORC4_0</name>
    <name evidence="13" type="ORF">CK203_070716</name>
</gene>
<comment type="similarity">
    <text evidence="2">Belongs to the ORC4 family.</text>
</comment>
<dbReference type="EMBL" id="QGNW01002582">
    <property type="protein sequence ID" value="RVW17022.1"/>
    <property type="molecule type" value="Genomic_DNA"/>
</dbReference>
<dbReference type="InterPro" id="IPR027417">
    <property type="entry name" value="P-loop_NTPase"/>
</dbReference>
<dbReference type="FunFam" id="3.40.50.300:FF:001041">
    <property type="entry name" value="Origin of replication complex subunit 4"/>
    <property type="match status" value="1"/>
</dbReference>
<dbReference type="SMART" id="SM00382">
    <property type="entry name" value="AAA"/>
    <property type="match status" value="1"/>
</dbReference>
<comment type="function">
    <text evidence="9">Component of the origin recognition complex (ORC) that binds origins of replication. DNA-binding is ATP-dependent. The specific DNA sequences that define origins of replication have not been identified yet. ORC is required to assemble the pre-replication complex necessary to initiate DNA replication.</text>
</comment>
<dbReference type="GO" id="GO:0000808">
    <property type="term" value="C:origin recognition complex"/>
    <property type="evidence" value="ECO:0007669"/>
    <property type="project" value="InterPro"/>
</dbReference>
<protein>
    <recommendedName>
        <fullName evidence="10">Origin of replication complex subunit 4</fullName>
    </recommendedName>
    <alternativeName>
        <fullName evidence="3">Origin recognition complex subunit 4</fullName>
    </alternativeName>
</protein>
<keyword evidence="11" id="KW-0472">Membrane</keyword>
<evidence type="ECO:0000256" key="9">
    <source>
        <dbReference type="ARBA" id="ARBA00057448"/>
    </source>
</evidence>
<dbReference type="GO" id="GO:0005524">
    <property type="term" value="F:ATP binding"/>
    <property type="evidence" value="ECO:0007669"/>
    <property type="project" value="UniProtKB-KW"/>
</dbReference>
<dbReference type="PANTHER" id="PTHR12087:SF0">
    <property type="entry name" value="ORIGIN RECOGNITION COMPLEX SUBUNIT 4"/>
    <property type="match status" value="1"/>
</dbReference>
<dbReference type="Gene3D" id="3.40.50.300">
    <property type="entry name" value="P-loop containing nucleotide triphosphate hydrolases"/>
    <property type="match status" value="1"/>
</dbReference>
<evidence type="ECO:0000256" key="8">
    <source>
        <dbReference type="ARBA" id="ARBA00023242"/>
    </source>
</evidence>
<dbReference type="Pfam" id="PF00004">
    <property type="entry name" value="AAA"/>
    <property type="match status" value="1"/>
</dbReference>
<evidence type="ECO:0000256" key="11">
    <source>
        <dbReference type="SAM" id="Phobius"/>
    </source>
</evidence>
<evidence type="ECO:0000256" key="2">
    <source>
        <dbReference type="ARBA" id="ARBA00005334"/>
    </source>
</evidence>
<keyword evidence="11" id="KW-1133">Transmembrane helix</keyword>
<evidence type="ECO:0000313" key="14">
    <source>
        <dbReference type="Proteomes" id="UP000288805"/>
    </source>
</evidence>
<dbReference type="GO" id="GO:0016887">
    <property type="term" value="F:ATP hydrolysis activity"/>
    <property type="evidence" value="ECO:0007669"/>
    <property type="project" value="InterPro"/>
</dbReference>
<feature type="transmembrane region" description="Helical" evidence="11">
    <location>
        <begin position="270"/>
        <end position="288"/>
    </location>
</feature>
<name>A0A438C1A2_VITVI</name>
<dbReference type="GO" id="GO:0005634">
    <property type="term" value="C:nucleus"/>
    <property type="evidence" value="ECO:0007669"/>
    <property type="project" value="UniProtKB-SubCell"/>
</dbReference>
<dbReference type="Proteomes" id="UP000288805">
    <property type="component" value="Unassembled WGS sequence"/>
</dbReference>
<dbReference type="InterPro" id="IPR016527">
    <property type="entry name" value="ORC4"/>
</dbReference>
<dbReference type="GO" id="GO:0003677">
    <property type="term" value="F:DNA binding"/>
    <property type="evidence" value="ECO:0007669"/>
    <property type="project" value="UniProtKB-KW"/>
</dbReference>
<keyword evidence="7" id="KW-0238">DNA-binding</keyword>
<comment type="subcellular location">
    <subcellularLocation>
        <location evidence="1">Nucleus</location>
    </subcellularLocation>
</comment>
<keyword evidence="11" id="KW-0812">Transmembrane</keyword>
<evidence type="ECO:0000256" key="7">
    <source>
        <dbReference type="ARBA" id="ARBA00023125"/>
    </source>
</evidence>
<keyword evidence="5" id="KW-0547">Nucleotide-binding</keyword>
<evidence type="ECO:0000313" key="13">
    <source>
        <dbReference type="EMBL" id="RVW17022.1"/>
    </source>
</evidence>
<dbReference type="GO" id="GO:0006260">
    <property type="term" value="P:DNA replication"/>
    <property type="evidence" value="ECO:0007669"/>
    <property type="project" value="UniProtKB-KW"/>
</dbReference>
<dbReference type="AlphaFoldDB" id="A0A438C1A2"/>
<evidence type="ECO:0000256" key="10">
    <source>
        <dbReference type="ARBA" id="ARBA00073314"/>
    </source>
</evidence>
<evidence type="ECO:0000256" key="1">
    <source>
        <dbReference type="ARBA" id="ARBA00004123"/>
    </source>
</evidence>
<keyword evidence="8" id="KW-0539">Nucleus</keyword>
<accession>A0A438C1A2</accession>
<reference evidence="13 14" key="1">
    <citation type="journal article" date="2018" name="PLoS Genet.">
        <title>Population sequencing reveals clonal diversity and ancestral inbreeding in the grapevine cultivar Chardonnay.</title>
        <authorList>
            <person name="Roach M.J."/>
            <person name="Johnson D.L."/>
            <person name="Bohlmann J."/>
            <person name="van Vuuren H.J."/>
            <person name="Jones S.J."/>
            <person name="Pretorius I.S."/>
            <person name="Schmidt S.A."/>
            <person name="Borneman A.R."/>
        </authorList>
    </citation>
    <scope>NUCLEOTIDE SEQUENCE [LARGE SCALE GENOMIC DNA]</scope>
    <source>
        <strain evidence="14">cv. Chardonnay</strain>
        <tissue evidence="13">Leaf</tissue>
    </source>
</reference>
<keyword evidence="4" id="KW-0235">DNA replication</keyword>
<evidence type="ECO:0000259" key="12">
    <source>
        <dbReference type="SMART" id="SM00382"/>
    </source>
</evidence>
<feature type="domain" description="AAA+ ATPase" evidence="12">
    <location>
        <begin position="42"/>
        <end position="216"/>
    </location>
</feature>
<proteinExistence type="inferred from homology"/>
<sequence>MKGRENPAEDALILLRSRICNPNFVFTPFSDSPTAITVTEACNNSILLLGPRGSGKTAVLELVIRDLLAEHADMISVIRLNGLLHSDDNCAVKEIARQLCVEHQLLFSKMASFDDNSQFMIAMLRECGLAHKTIIFVLDEFDFFTQARLPLSHVITSSLCSLQGKQRLLYSLLDAMQSVTSQAVVIGVSCRLDADQLLEKRVRSRFSHRKVLFLPPSKEDLQRLLEHIFSLPVDTSLPNDYAVEFNMKLHVSVSFSVPVTGSMDCLCESMAVNVYFILFSFLLLTYHVPRFYAVCHMDLESGFLSLDNFRTAMSSIQRQPKMEYLQGLKVFFDSYTFLACAVLINSFFLLLVYC</sequence>